<evidence type="ECO:0000313" key="1">
    <source>
        <dbReference type="EMBL" id="EPH41478.1"/>
    </source>
</evidence>
<dbReference type="EMBL" id="AOPZ01000311">
    <property type="protein sequence ID" value="EPH41478.1"/>
    <property type="molecule type" value="Genomic_DNA"/>
</dbReference>
<dbReference type="OrthoDB" id="4240227at2"/>
<organism evidence="1 2">
    <name type="scientific">Streptomyces aurantiacus JA 4570</name>
    <dbReference type="NCBI Taxonomy" id="1286094"/>
    <lineage>
        <taxon>Bacteria</taxon>
        <taxon>Bacillati</taxon>
        <taxon>Actinomycetota</taxon>
        <taxon>Actinomycetes</taxon>
        <taxon>Kitasatosporales</taxon>
        <taxon>Streptomycetaceae</taxon>
        <taxon>Streptomyces</taxon>
        <taxon>Streptomyces aurantiacus group</taxon>
    </lineage>
</organism>
<keyword evidence="2" id="KW-1185">Reference proteome</keyword>
<accession>S3ZEB3</accession>
<comment type="caution">
    <text evidence="1">The sequence shown here is derived from an EMBL/GenBank/DDBJ whole genome shotgun (WGS) entry which is preliminary data.</text>
</comment>
<name>S3ZEB3_9ACTN</name>
<reference evidence="1 2" key="1">
    <citation type="submission" date="2013-02" db="EMBL/GenBank/DDBJ databases">
        <title>Draft Genome Sequence of Streptomyces aurantiacus, Which Produces Setomimycin.</title>
        <authorList>
            <person name="Gruening B.A."/>
            <person name="Praeg A."/>
            <person name="Erxleben A."/>
            <person name="Guenther S."/>
            <person name="Mueller M."/>
        </authorList>
    </citation>
    <scope>NUCLEOTIDE SEQUENCE [LARGE SCALE GENOMIC DNA]</scope>
    <source>
        <strain evidence="1 2">JA 4570</strain>
    </source>
</reference>
<dbReference type="PATRIC" id="fig|1286094.4.peg.5412"/>
<protein>
    <submittedName>
        <fullName evidence="1">Uncharacterized protein</fullName>
    </submittedName>
</protein>
<dbReference type="Proteomes" id="UP000014629">
    <property type="component" value="Unassembled WGS sequence"/>
</dbReference>
<evidence type="ECO:0000313" key="2">
    <source>
        <dbReference type="Proteomes" id="UP000014629"/>
    </source>
</evidence>
<dbReference type="RefSeq" id="WP_016643603.1">
    <property type="nucleotide sequence ID" value="NZ_AOPZ01000311.1"/>
</dbReference>
<dbReference type="AlphaFoldDB" id="S3ZEB3"/>
<sequence length="134" mass="15512">MVEDQVRQRFGHYQDIVKAQTGREPTNAVVVRRAFLHARKNDLWAELLERVRHRQQPVSEEDDDPDGLFGDVPARRVERGAIKNGRQLPFRPSLQELEIYDAHREAYGFANRSDFLDAVLDAFLPPLPARRPGR</sequence>
<gene>
    <name evidence="1" type="ORF">STRAU_5482</name>
</gene>
<proteinExistence type="predicted"/>